<name>A0A0B6F4K0_9CORY</name>
<evidence type="ECO:0000313" key="3">
    <source>
        <dbReference type="EMBL" id="AJI78961.1"/>
    </source>
</evidence>
<dbReference type="RefSeq" id="WP_042530921.1">
    <property type="nucleotide sequence ID" value="NZ_CP010827.1"/>
</dbReference>
<dbReference type="OrthoDB" id="9788698at2"/>
<organism evidence="3 4">
    <name type="scientific">Corynebacterium singulare</name>
    <dbReference type="NCBI Taxonomy" id="161899"/>
    <lineage>
        <taxon>Bacteria</taxon>
        <taxon>Bacillati</taxon>
        <taxon>Actinomycetota</taxon>
        <taxon>Actinomycetes</taxon>
        <taxon>Mycobacteriales</taxon>
        <taxon>Corynebacteriaceae</taxon>
        <taxon>Corynebacterium</taxon>
    </lineage>
</organism>
<dbReference type="Pfam" id="PF02577">
    <property type="entry name" value="BFN_dom"/>
    <property type="match status" value="1"/>
</dbReference>
<evidence type="ECO:0000313" key="4">
    <source>
        <dbReference type="Proteomes" id="UP000031890"/>
    </source>
</evidence>
<dbReference type="GO" id="GO:0004518">
    <property type="term" value="F:nuclease activity"/>
    <property type="evidence" value="ECO:0007669"/>
    <property type="project" value="InterPro"/>
</dbReference>
<accession>A0A0B6F4K0</accession>
<dbReference type="Proteomes" id="UP000031890">
    <property type="component" value="Chromosome"/>
</dbReference>
<evidence type="ECO:0000256" key="1">
    <source>
        <dbReference type="SAM" id="MobiDB-lite"/>
    </source>
</evidence>
<dbReference type="InterPro" id="IPR003729">
    <property type="entry name" value="Bi_nuclease_dom"/>
</dbReference>
<dbReference type="InterPro" id="IPR036104">
    <property type="entry name" value="BFN_sf"/>
</dbReference>
<sequence length="198" mass="22786">MNSEELKLLGIHPVGPENNLCALFYWEEADRHVPVWVSPIDGARVLQVLEHHFNARPSTYELLIAFADQLDGIESICVSEYRKGAFMVDLIDGRGEEHDARMCDALVLADHYGVPITFEKDVLNEVAIYISDEDLKEYYGLERESESPETFPEKRLRDVDERVAQRKAQEDDDFEQLMRDSGISEEDLFSEDESEDEN</sequence>
<dbReference type="KEGG" id="csx:CSING_07150"/>
<evidence type="ECO:0000259" key="2">
    <source>
        <dbReference type="PROSITE" id="PS51658"/>
    </source>
</evidence>
<dbReference type="EMBL" id="CP010827">
    <property type="protein sequence ID" value="AJI78961.1"/>
    <property type="molecule type" value="Genomic_DNA"/>
</dbReference>
<dbReference type="HOGENOM" id="CLU_096111_0_0_11"/>
<feature type="compositionally biased region" description="Acidic residues" evidence="1">
    <location>
        <begin position="183"/>
        <end position="198"/>
    </location>
</feature>
<dbReference type="AlphaFoldDB" id="A0A0B6F4K0"/>
<feature type="domain" description="BFN" evidence="2">
    <location>
        <begin position="3"/>
        <end position="130"/>
    </location>
</feature>
<dbReference type="Gene3D" id="3.10.690.10">
    <property type="entry name" value="Bifunctional nuclease domain"/>
    <property type="match status" value="1"/>
</dbReference>
<protein>
    <recommendedName>
        <fullName evidence="2">BFN domain-containing protein</fullName>
    </recommendedName>
</protein>
<proteinExistence type="predicted"/>
<gene>
    <name evidence="3" type="ORF">CSING_07150</name>
</gene>
<dbReference type="PROSITE" id="PS51658">
    <property type="entry name" value="BFN"/>
    <property type="match status" value="1"/>
</dbReference>
<dbReference type="SUPFAM" id="SSF103256">
    <property type="entry name" value="Hypothetical protein TM0160"/>
    <property type="match status" value="1"/>
</dbReference>
<feature type="region of interest" description="Disordered" evidence="1">
    <location>
        <begin position="163"/>
        <end position="198"/>
    </location>
</feature>
<reference evidence="3 4" key="1">
    <citation type="journal article" date="2015" name="Genome Announc.">
        <title>Complete Genome Sequence and Annotation of Corynebacterium singulare DSM 44357, Isolated from a Human Semen Specimen.</title>
        <authorList>
            <person name="Merten M."/>
            <person name="Brinkrolf K."/>
            <person name="Albersmeier A."/>
            <person name="Kutter Y."/>
            <person name="Ruckert C."/>
            <person name="Tauch A."/>
        </authorList>
    </citation>
    <scope>NUCLEOTIDE SEQUENCE [LARGE SCALE GENOMIC DNA]</scope>
    <source>
        <strain evidence="3">IBS B52218</strain>
    </source>
</reference>
<dbReference type="STRING" id="161899.CSING_07150"/>